<name>A0A7S3ZQW6_9STRA</name>
<dbReference type="Pfam" id="PF07717">
    <property type="entry name" value="OB_NTP_bind"/>
    <property type="match status" value="1"/>
</dbReference>
<feature type="region of interest" description="Disordered" evidence="5">
    <location>
        <begin position="198"/>
        <end position="220"/>
    </location>
</feature>
<feature type="region of interest" description="Disordered" evidence="5">
    <location>
        <begin position="1"/>
        <end position="26"/>
    </location>
</feature>
<evidence type="ECO:0000259" key="6">
    <source>
        <dbReference type="PROSITE" id="PS51192"/>
    </source>
</evidence>
<dbReference type="SUPFAM" id="SSF54768">
    <property type="entry name" value="dsRNA-binding domain-like"/>
    <property type="match status" value="1"/>
</dbReference>
<dbReference type="GO" id="GO:0004386">
    <property type="term" value="F:helicase activity"/>
    <property type="evidence" value="ECO:0007669"/>
    <property type="project" value="TreeGrafter"/>
</dbReference>
<evidence type="ECO:0000256" key="1">
    <source>
        <dbReference type="ARBA" id="ARBA00022741"/>
    </source>
</evidence>
<dbReference type="Gene3D" id="1.20.120.1080">
    <property type="match status" value="1"/>
</dbReference>
<reference evidence="8" key="1">
    <citation type="submission" date="2021-01" db="EMBL/GenBank/DDBJ databases">
        <authorList>
            <person name="Corre E."/>
            <person name="Pelletier E."/>
            <person name="Niang G."/>
            <person name="Scheremetjew M."/>
            <person name="Finn R."/>
            <person name="Kale V."/>
            <person name="Holt S."/>
            <person name="Cochrane G."/>
            <person name="Meng A."/>
            <person name="Brown T."/>
            <person name="Cohen L."/>
        </authorList>
    </citation>
    <scope>NUCLEOTIDE SEQUENCE</scope>
    <source>
        <strain evidence="8">CCMP1756</strain>
    </source>
</reference>
<evidence type="ECO:0000256" key="5">
    <source>
        <dbReference type="SAM" id="MobiDB-lite"/>
    </source>
</evidence>
<dbReference type="PANTHER" id="PTHR18934">
    <property type="entry name" value="ATP-DEPENDENT RNA HELICASE"/>
    <property type="match status" value="1"/>
</dbReference>
<organism evidence="8">
    <name type="scientific">Pelagomonas calceolata</name>
    <dbReference type="NCBI Taxonomy" id="35677"/>
    <lineage>
        <taxon>Eukaryota</taxon>
        <taxon>Sar</taxon>
        <taxon>Stramenopiles</taxon>
        <taxon>Ochrophyta</taxon>
        <taxon>Pelagophyceae</taxon>
        <taxon>Pelagomonadales</taxon>
        <taxon>Pelagomonadaceae</taxon>
        <taxon>Pelagomonas</taxon>
    </lineage>
</organism>
<evidence type="ECO:0000259" key="7">
    <source>
        <dbReference type="PROSITE" id="PS51194"/>
    </source>
</evidence>
<dbReference type="Pfam" id="PF00271">
    <property type="entry name" value="Helicase_C"/>
    <property type="match status" value="1"/>
</dbReference>
<dbReference type="InterPro" id="IPR027417">
    <property type="entry name" value="P-loop_NTPase"/>
</dbReference>
<dbReference type="OrthoDB" id="5600252at2759"/>
<feature type="domain" description="Helicase ATP-binding" evidence="6">
    <location>
        <begin position="560"/>
        <end position="720"/>
    </location>
</feature>
<feature type="region of interest" description="Disordered" evidence="5">
    <location>
        <begin position="65"/>
        <end position="136"/>
    </location>
</feature>
<dbReference type="Gene3D" id="3.40.50.300">
    <property type="entry name" value="P-loop containing nucleotide triphosphate hydrolases"/>
    <property type="match status" value="2"/>
</dbReference>
<evidence type="ECO:0000256" key="3">
    <source>
        <dbReference type="ARBA" id="ARBA00022806"/>
    </source>
</evidence>
<dbReference type="SMART" id="SM00487">
    <property type="entry name" value="DEXDc"/>
    <property type="match status" value="1"/>
</dbReference>
<dbReference type="PANTHER" id="PTHR18934:SF267">
    <property type="entry name" value="ATP-DEPENDENT RNA HELICASE YLR419W-RELATED"/>
    <property type="match status" value="1"/>
</dbReference>
<accession>A0A7S3ZQW6</accession>
<feature type="region of interest" description="Disordered" evidence="5">
    <location>
        <begin position="241"/>
        <end position="264"/>
    </location>
</feature>
<dbReference type="CDD" id="cd18791">
    <property type="entry name" value="SF2_C_RHA"/>
    <property type="match status" value="1"/>
</dbReference>
<dbReference type="InterPro" id="IPR014001">
    <property type="entry name" value="Helicase_ATP-bd"/>
</dbReference>
<keyword evidence="10" id="KW-1185">Reference proteome</keyword>
<dbReference type="Pfam" id="PF00270">
    <property type="entry name" value="DEAD"/>
    <property type="match status" value="1"/>
</dbReference>
<dbReference type="InterPro" id="IPR011545">
    <property type="entry name" value="DEAD/DEAH_box_helicase_dom"/>
</dbReference>
<dbReference type="SMART" id="SM00847">
    <property type="entry name" value="HA2"/>
    <property type="match status" value="1"/>
</dbReference>
<dbReference type="Pfam" id="PF04408">
    <property type="entry name" value="WHD_HA2"/>
    <property type="match status" value="1"/>
</dbReference>
<evidence type="ECO:0008006" key="11">
    <source>
        <dbReference type="Google" id="ProtNLM"/>
    </source>
</evidence>
<sequence>MGRDKPPPPSKADKKKKGKGKEPVQKRCECERRCECGIRPERPTKKDGKPDHGFRWDGEVQKWVGKGSRDQRIASKLTDKGPKEVKGLTLKTHEKLPSQMLGEWCQREKRPKPRWHPAKPAPPGKHRSRCIVPDPKRRGAEHDLAFCPAEAFPSESVAKENAALLALKQTQGSLPLERKLPEPYRSTWLAMGAATAKKEPAKLPRKGSKNNLEEAAAAAPEKPSIVVPTMDRAHASRAEADRARRAKEAVRNQRTHAREARKRANPDARVYMAPSVRRAVVEALGLQRTKEDDGGSSNDLQKLADLEGAKRDAAQHLVGLGFRPGQAVEAVATTSTNDALQATEAALAHLCLHVDEGDLPETFDPKSGANLDVVVSRKVASFAVEGDFCSRWTQCARLARPDASFEAGEGGETDEIEALEATLDVTAVKEDQGSVMTMGDACLLVPSTYPSIPAMVLKKGASQKAHAAWATLAFSLVGEPMLFDLVEAAKNPVDVPPPPPVVQPKAAPVVAPRPPRRMRRRGPDWWSQPSNGPPPPSQPRTSITLQRKTLPAHKEASNVIDTVSKYQVMLIEGGTGCGKTTQVPQFLLDNATEPIKIVVAQPRRVAAVGVASRVAEERGEHVGSTVGVAVRGEVSMGSHLLFCTTGVLLQRLRSDTNIQGITHLIVDEVHERHLDADLLLALLRPLLQKRPSLRVILMSATMDTSRFSRYFADLNPQLYKGRCPVLSIPGFAHPVDVSYLNDVKRLLDQDEEMTRREKEAWTATPQRLDVQFVADACRAIALDEFQRDSTGAVLVFVSGALEITQICRILERDPTLYPLPLHGSLPAKDQRRAFDTAPKGKTKIVVATNVAETSITIPDVTAVVDTLRCKETGYDASRSLPCLKEVWVRQDAAKQRKGRAGRVRRGRCYRLCPKSFFEGFGEHTTPEIHRVGLDGLCLQVLSMDLDVETFAPSLLDPPSPDTLQQALRELSDLGAVSSKKLTPLGRHLAHLPCAPRLGKLLVLGASLGVRDEALRVAAGLGGRSPWRSHPDDRPLAAKFRQELRERHGCGRSDHALDALALRAYAEASSQRGWARKRALRDWCAQRGLSADPLEDALSLVKQLDGALSDRGFGSYATQLSGPALWRVARAVVAGALYPRLVKIEKPSQKYAETSEGNIAMDAQARELRFLRRTPTGQLERAFLHPTSSCYAERSWPSPWAVYGECVETHRVSIRDCGEAAPYAVLLFGGRVEPRPLQGSIVVDGWVSFAAHARVGALVAALREHFDALLVDKAERPQLDVLGSAVVGAILRLLLHDGLA</sequence>
<dbReference type="GO" id="GO:0003723">
    <property type="term" value="F:RNA binding"/>
    <property type="evidence" value="ECO:0007669"/>
    <property type="project" value="TreeGrafter"/>
</dbReference>
<dbReference type="EMBL" id="CAKKNE010000002">
    <property type="protein sequence ID" value="CAH0369422.1"/>
    <property type="molecule type" value="Genomic_DNA"/>
</dbReference>
<feature type="compositionally biased region" description="Basic and acidic residues" evidence="5">
    <location>
        <begin position="67"/>
        <end position="96"/>
    </location>
</feature>
<evidence type="ECO:0000256" key="4">
    <source>
        <dbReference type="ARBA" id="ARBA00022840"/>
    </source>
</evidence>
<dbReference type="PROSITE" id="PS51192">
    <property type="entry name" value="HELICASE_ATP_BIND_1"/>
    <property type="match status" value="1"/>
</dbReference>
<dbReference type="CDD" id="cd17917">
    <property type="entry name" value="DEXHc_RHA-like"/>
    <property type="match status" value="1"/>
</dbReference>
<gene>
    <name evidence="8" type="ORF">PCAL00307_LOCUS6501</name>
    <name evidence="9" type="ORF">PECAL_2P25440</name>
</gene>
<evidence type="ECO:0000313" key="8">
    <source>
        <dbReference type="EMBL" id="CAE0691065.1"/>
    </source>
</evidence>
<dbReference type="InterPro" id="IPR007502">
    <property type="entry name" value="Helicase-assoc_dom"/>
</dbReference>
<dbReference type="InterPro" id="IPR011709">
    <property type="entry name" value="DEAD-box_helicase_OB_fold"/>
</dbReference>
<dbReference type="PROSITE" id="PS51194">
    <property type="entry name" value="HELICASE_CTER"/>
    <property type="match status" value="1"/>
</dbReference>
<dbReference type="InterPro" id="IPR048333">
    <property type="entry name" value="HA2_WH"/>
</dbReference>
<evidence type="ECO:0000313" key="9">
    <source>
        <dbReference type="EMBL" id="CAH0369422.1"/>
    </source>
</evidence>
<protein>
    <recommendedName>
        <fullName evidence="11">RNA helicase</fullName>
    </recommendedName>
</protein>
<keyword evidence="4" id="KW-0067">ATP-binding</keyword>
<proteinExistence type="predicted"/>
<evidence type="ECO:0000313" key="10">
    <source>
        <dbReference type="Proteomes" id="UP000789595"/>
    </source>
</evidence>
<keyword evidence="2" id="KW-0378">Hydrolase</keyword>
<keyword evidence="3" id="KW-0347">Helicase</keyword>
<dbReference type="EMBL" id="HBIW01007717">
    <property type="protein sequence ID" value="CAE0691065.1"/>
    <property type="molecule type" value="Transcribed_RNA"/>
</dbReference>
<dbReference type="InterPro" id="IPR001650">
    <property type="entry name" value="Helicase_C-like"/>
</dbReference>
<dbReference type="Pfam" id="PF26026">
    <property type="entry name" value="RNA_hel_CTD"/>
    <property type="match status" value="1"/>
</dbReference>
<dbReference type="GO" id="GO:0005524">
    <property type="term" value="F:ATP binding"/>
    <property type="evidence" value="ECO:0007669"/>
    <property type="project" value="UniProtKB-KW"/>
</dbReference>
<dbReference type="SMART" id="SM00490">
    <property type="entry name" value="HELICc"/>
    <property type="match status" value="1"/>
</dbReference>
<reference evidence="9" key="2">
    <citation type="submission" date="2021-11" db="EMBL/GenBank/DDBJ databases">
        <authorList>
            <consortium name="Genoscope - CEA"/>
            <person name="William W."/>
        </authorList>
    </citation>
    <scope>NUCLEOTIDE SEQUENCE</scope>
</reference>
<keyword evidence="1" id="KW-0547">Nucleotide-binding</keyword>
<evidence type="ECO:0000256" key="2">
    <source>
        <dbReference type="ARBA" id="ARBA00022801"/>
    </source>
</evidence>
<dbReference type="InterPro" id="IPR059023">
    <property type="entry name" value="RNA_hel_CTD"/>
</dbReference>
<feature type="domain" description="Helicase C-terminal" evidence="7">
    <location>
        <begin position="781"/>
        <end position="958"/>
    </location>
</feature>
<dbReference type="SUPFAM" id="SSF52540">
    <property type="entry name" value="P-loop containing nucleoside triphosphate hydrolases"/>
    <property type="match status" value="1"/>
</dbReference>
<dbReference type="Proteomes" id="UP000789595">
    <property type="component" value="Unassembled WGS sequence"/>
</dbReference>
<feature type="region of interest" description="Disordered" evidence="5">
    <location>
        <begin position="496"/>
        <end position="542"/>
    </location>
</feature>
<feature type="region of interest" description="Disordered" evidence="5">
    <location>
        <begin position="39"/>
        <end position="58"/>
    </location>
</feature>